<dbReference type="AlphaFoldDB" id="A0AAV0KWT9"/>
<feature type="region of interest" description="Disordered" evidence="1">
    <location>
        <begin position="1"/>
        <end position="29"/>
    </location>
</feature>
<organism evidence="2 3">
    <name type="scientific">Linum tenue</name>
    <dbReference type="NCBI Taxonomy" id="586396"/>
    <lineage>
        <taxon>Eukaryota</taxon>
        <taxon>Viridiplantae</taxon>
        <taxon>Streptophyta</taxon>
        <taxon>Embryophyta</taxon>
        <taxon>Tracheophyta</taxon>
        <taxon>Spermatophyta</taxon>
        <taxon>Magnoliopsida</taxon>
        <taxon>eudicotyledons</taxon>
        <taxon>Gunneridae</taxon>
        <taxon>Pentapetalae</taxon>
        <taxon>rosids</taxon>
        <taxon>fabids</taxon>
        <taxon>Malpighiales</taxon>
        <taxon>Linaceae</taxon>
        <taxon>Linum</taxon>
    </lineage>
</organism>
<dbReference type="EMBL" id="CAMGYJ010000005">
    <property type="protein sequence ID" value="CAI0426668.1"/>
    <property type="molecule type" value="Genomic_DNA"/>
</dbReference>
<feature type="compositionally biased region" description="Pro residues" evidence="1">
    <location>
        <begin position="1"/>
        <end position="17"/>
    </location>
</feature>
<evidence type="ECO:0000256" key="1">
    <source>
        <dbReference type="SAM" id="MobiDB-lite"/>
    </source>
</evidence>
<feature type="non-terminal residue" evidence="2">
    <location>
        <position position="56"/>
    </location>
</feature>
<dbReference type="Proteomes" id="UP001154282">
    <property type="component" value="Unassembled WGS sequence"/>
</dbReference>
<evidence type="ECO:0000313" key="3">
    <source>
        <dbReference type="Proteomes" id="UP001154282"/>
    </source>
</evidence>
<proteinExistence type="predicted"/>
<reference evidence="2" key="1">
    <citation type="submission" date="2022-08" db="EMBL/GenBank/DDBJ databases">
        <authorList>
            <person name="Gutierrez-Valencia J."/>
        </authorList>
    </citation>
    <scope>NUCLEOTIDE SEQUENCE</scope>
</reference>
<sequence length="56" mass="6128">MQQPPPPAAPRRLPPPTAAARTPSPSASVHRLREVLLIELRDLVLVAGREAADERR</sequence>
<accession>A0AAV0KWT9</accession>
<evidence type="ECO:0000313" key="2">
    <source>
        <dbReference type="EMBL" id="CAI0426668.1"/>
    </source>
</evidence>
<feature type="compositionally biased region" description="Low complexity" evidence="1">
    <location>
        <begin position="18"/>
        <end position="28"/>
    </location>
</feature>
<protein>
    <submittedName>
        <fullName evidence="2">Uncharacterized protein</fullName>
    </submittedName>
</protein>
<comment type="caution">
    <text evidence="2">The sequence shown here is derived from an EMBL/GenBank/DDBJ whole genome shotgun (WGS) entry which is preliminary data.</text>
</comment>
<gene>
    <name evidence="2" type="ORF">LITE_LOCUS20890</name>
</gene>
<name>A0AAV0KWT9_9ROSI</name>
<keyword evidence="3" id="KW-1185">Reference proteome</keyword>